<protein>
    <submittedName>
        <fullName evidence="1">Uncharacterized protein</fullName>
    </submittedName>
</protein>
<organism evidence="1 2">
    <name type="scientific">Exidia glandulosa HHB12029</name>
    <dbReference type="NCBI Taxonomy" id="1314781"/>
    <lineage>
        <taxon>Eukaryota</taxon>
        <taxon>Fungi</taxon>
        <taxon>Dikarya</taxon>
        <taxon>Basidiomycota</taxon>
        <taxon>Agaricomycotina</taxon>
        <taxon>Agaricomycetes</taxon>
        <taxon>Auriculariales</taxon>
        <taxon>Exidiaceae</taxon>
        <taxon>Exidia</taxon>
    </lineage>
</organism>
<dbReference type="OrthoDB" id="2269034at2759"/>
<sequence length="492" mass="55256">MSSPSTRVTRVASDFSRLRLGNEGADKRDAPAIAPINLIPSELLSEVLLYAAARDMDLFRRQGELAPEVPLTHVCQHWRTVAASTPGLWSHIAISLIGCEASLEHLELYLSRAKSTSLKIDVDLRIAFPSQQRDYQLLVAPMMRALMDRIDIWHDVGFVLSYSRQMQDIMTCLGTHFSAPRLARLDMVLEDPERVPPVWRLACKTPLLRTIMLENVPLDWSVAVNTFFHSLEDVNITFPEATSPSLAQFRTIVRRCRNMRTLHLVSFDPPPEDADDFDPSDVIVLSHLTVLVLGDIAPDVLSQMLAMFHFPGLQQLNLSLETPDPTGDSFNGVVRLLSTRRVQVQHLSLTGIDCGIQELRALLVNLTTLTVLYMVIDEAHSDMCEALSPGTHAALPMPAPRLESLTLRTARPSRAWEPFQILRRALQHRNARNGKLQKLVLDNLAQKAVETLELRQLVDHVEYRNLEQRRISDRSPSVLSEDVSASASEVDE</sequence>
<dbReference type="Proteomes" id="UP000077266">
    <property type="component" value="Unassembled WGS sequence"/>
</dbReference>
<gene>
    <name evidence="1" type="ORF">EXIGLDRAFT_769265</name>
</gene>
<dbReference type="InterPro" id="IPR032675">
    <property type="entry name" value="LRR_dom_sf"/>
</dbReference>
<dbReference type="EMBL" id="KV426013">
    <property type="protein sequence ID" value="KZV92182.1"/>
    <property type="molecule type" value="Genomic_DNA"/>
</dbReference>
<dbReference type="AlphaFoldDB" id="A0A165HMB7"/>
<evidence type="ECO:0000313" key="2">
    <source>
        <dbReference type="Proteomes" id="UP000077266"/>
    </source>
</evidence>
<accession>A0A165HMB7</accession>
<dbReference type="InParanoid" id="A0A165HMB7"/>
<keyword evidence="2" id="KW-1185">Reference proteome</keyword>
<proteinExistence type="predicted"/>
<evidence type="ECO:0000313" key="1">
    <source>
        <dbReference type="EMBL" id="KZV92182.1"/>
    </source>
</evidence>
<dbReference type="Gene3D" id="3.80.10.10">
    <property type="entry name" value="Ribonuclease Inhibitor"/>
    <property type="match status" value="1"/>
</dbReference>
<name>A0A165HMB7_EXIGL</name>
<dbReference type="STRING" id="1314781.A0A165HMB7"/>
<dbReference type="SUPFAM" id="SSF52047">
    <property type="entry name" value="RNI-like"/>
    <property type="match status" value="1"/>
</dbReference>
<reference evidence="1 2" key="1">
    <citation type="journal article" date="2016" name="Mol. Biol. Evol.">
        <title>Comparative Genomics of Early-Diverging Mushroom-Forming Fungi Provides Insights into the Origins of Lignocellulose Decay Capabilities.</title>
        <authorList>
            <person name="Nagy L.G."/>
            <person name="Riley R."/>
            <person name="Tritt A."/>
            <person name="Adam C."/>
            <person name="Daum C."/>
            <person name="Floudas D."/>
            <person name="Sun H."/>
            <person name="Yadav J.S."/>
            <person name="Pangilinan J."/>
            <person name="Larsson K.H."/>
            <person name="Matsuura K."/>
            <person name="Barry K."/>
            <person name="Labutti K."/>
            <person name="Kuo R."/>
            <person name="Ohm R.A."/>
            <person name="Bhattacharya S.S."/>
            <person name="Shirouzu T."/>
            <person name="Yoshinaga Y."/>
            <person name="Martin F.M."/>
            <person name="Grigoriev I.V."/>
            <person name="Hibbett D.S."/>
        </authorList>
    </citation>
    <scope>NUCLEOTIDE SEQUENCE [LARGE SCALE GENOMIC DNA]</scope>
    <source>
        <strain evidence="1 2">HHB12029</strain>
    </source>
</reference>